<dbReference type="GO" id="GO:0004123">
    <property type="term" value="F:cystathionine gamma-lyase activity"/>
    <property type="evidence" value="ECO:0007669"/>
    <property type="project" value="TreeGrafter"/>
</dbReference>
<dbReference type="PANTHER" id="PTHR11808">
    <property type="entry name" value="TRANS-SULFURATION ENZYME FAMILY MEMBER"/>
    <property type="match status" value="1"/>
</dbReference>
<proteinExistence type="inferred from homology"/>
<dbReference type="GO" id="GO:0030170">
    <property type="term" value="F:pyridoxal phosphate binding"/>
    <property type="evidence" value="ECO:0007669"/>
    <property type="project" value="InterPro"/>
</dbReference>
<evidence type="ECO:0000256" key="1">
    <source>
        <dbReference type="ARBA" id="ARBA00001933"/>
    </source>
</evidence>
<name>A0A2H9U867_9GAMM</name>
<comment type="caution">
    <text evidence="5">The sequence shown here is derived from an EMBL/GenBank/DDBJ whole genome shotgun (WGS) entry which is preliminary data.</text>
</comment>
<protein>
    <submittedName>
        <fullName evidence="5">Methionine gamma-lyase</fullName>
        <ecNumber evidence="5">4.4.1.11</ecNumber>
    </submittedName>
</protein>
<dbReference type="EC" id="4.4.1.11" evidence="5"/>
<dbReference type="Gene3D" id="3.90.1150.10">
    <property type="entry name" value="Aspartate Aminotransferase, domain 1"/>
    <property type="match status" value="1"/>
</dbReference>
<dbReference type="AlphaFoldDB" id="A0A2H9U867"/>
<dbReference type="Pfam" id="PF01053">
    <property type="entry name" value="Cys_Met_Meta_PP"/>
    <property type="match status" value="1"/>
</dbReference>
<dbReference type="InterPro" id="IPR054542">
    <property type="entry name" value="Cys_met_metab_PP"/>
</dbReference>
<dbReference type="PIRSF" id="PIRSF001434">
    <property type="entry name" value="CGS"/>
    <property type="match status" value="1"/>
</dbReference>
<evidence type="ECO:0000256" key="4">
    <source>
        <dbReference type="RuleBase" id="RU362118"/>
    </source>
</evidence>
<comment type="cofactor">
    <cofactor evidence="1 4">
        <name>pyridoxal 5'-phosphate</name>
        <dbReference type="ChEBI" id="CHEBI:597326"/>
    </cofactor>
</comment>
<dbReference type="CDD" id="cd00614">
    <property type="entry name" value="CGS_like"/>
    <property type="match status" value="1"/>
</dbReference>
<accession>A0A2H9U867</accession>
<gene>
    <name evidence="5" type="ORF">CUC53_03255</name>
</gene>
<dbReference type="GO" id="GO:0005737">
    <property type="term" value="C:cytoplasm"/>
    <property type="evidence" value="ECO:0007669"/>
    <property type="project" value="TreeGrafter"/>
</dbReference>
<dbReference type="RefSeq" id="WP_100292822.1">
    <property type="nucleotide sequence ID" value="NZ_PGGC01000024.1"/>
</dbReference>
<dbReference type="SUPFAM" id="SSF53383">
    <property type="entry name" value="PLP-dependent transferases"/>
    <property type="match status" value="1"/>
</dbReference>
<dbReference type="PANTHER" id="PTHR11808:SF85">
    <property type="entry name" value="CYSTATHIONINE GAMMA-LYASE-RELATED"/>
    <property type="match status" value="1"/>
</dbReference>
<dbReference type="OrthoDB" id="9805807at2"/>
<dbReference type="Gene3D" id="3.40.640.10">
    <property type="entry name" value="Type I PLP-dependent aspartate aminotransferase-like (Major domain)"/>
    <property type="match status" value="1"/>
</dbReference>
<sequence length="394" mass="41403">MQFKTMSVHSGQRIDPQTGALTTPLYQSSTFSYVTAQAGKDRFAGQSAGFIYSRFGNPTTAELEQKLAVLEGADEALVVASGMAAVSAIMYALADSGDEVAYIGPLYGGTDAFLKQTFSRAGIKVSAYESDHDLLANIRPATKVILFETLTNPTLKVVDPRLVVEAARKVGAITVCDNTFLTPYLLRPLALGIDIVMHSGTKYLGGHGDIIAGVVAGSHALMKSIRTVALKHIGSPIGPQEAYLLQRGVKTLPLRMDAHQHNAQKVAEFLAAHTAVKRVIYPGLASHPGHDALGAFASGFGGVVSIELAGGFERCAALLDNLQLFVQAVSLGDLESLACHPASTTHAAMDEVTRLAAGVTDDLIRFSIGVEDAGDLIADLATALTRLSPAATTS</sequence>
<evidence type="ECO:0000313" key="5">
    <source>
        <dbReference type="EMBL" id="PJG60204.1"/>
    </source>
</evidence>
<evidence type="ECO:0000256" key="2">
    <source>
        <dbReference type="ARBA" id="ARBA00022898"/>
    </source>
</evidence>
<dbReference type="FunFam" id="3.40.640.10:FF:000046">
    <property type="entry name" value="Cystathionine gamma-lyase"/>
    <property type="match status" value="1"/>
</dbReference>
<dbReference type="PROSITE" id="PS00868">
    <property type="entry name" value="CYS_MET_METAB_PP"/>
    <property type="match status" value="1"/>
</dbReference>
<dbReference type="InterPro" id="IPR015424">
    <property type="entry name" value="PyrdxlP-dep_Trfase"/>
</dbReference>
<comment type="similarity">
    <text evidence="4">Belongs to the trans-sulfuration enzymes family.</text>
</comment>
<keyword evidence="5" id="KW-0456">Lyase</keyword>
<dbReference type="FunFam" id="3.90.1150.10:FF:000033">
    <property type="entry name" value="Cystathionine gamma-synthase"/>
    <property type="match status" value="1"/>
</dbReference>
<dbReference type="InterPro" id="IPR015422">
    <property type="entry name" value="PyrdxlP-dep_Trfase_small"/>
</dbReference>
<evidence type="ECO:0000313" key="6">
    <source>
        <dbReference type="Proteomes" id="UP000235861"/>
    </source>
</evidence>
<evidence type="ECO:0000256" key="3">
    <source>
        <dbReference type="PIRSR" id="PIRSR001434-2"/>
    </source>
</evidence>
<dbReference type="GO" id="GO:0019343">
    <property type="term" value="P:cysteine biosynthetic process via cystathionine"/>
    <property type="evidence" value="ECO:0007669"/>
    <property type="project" value="TreeGrafter"/>
</dbReference>
<feature type="modified residue" description="N6-(pyridoxal phosphate)lysine" evidence="3">
    <location>
        <position position="202"/>
    </location>
</feature>
<dbReference type="GO" id="GO:0018826">
    <property type="term" value="F:methionine gamma-lyase activity"/>
    <property type="evidence" value="ECO:0007669"/>
    <property type="project" value="UniProtKB-EC"/>
</dbReference>
<dbReference type="GO" id="GO:0019346">
    <property type="term" value="P:transsulfuration"/>
    <property type="evidence" value="ECO:0007669"/>
    <property type="project" value="InterPro"/>
</dbReference>
<organism evidence="5 6">
    <name type="scientific">Aeromonas cavernicola</name>
    <dbReference type="NCBI Taxonomy" id="1006623"/>
    <lineage>
        <taxon>Bacteria</taxon>
        <taxon>Pseudomonadati</taxon>
        <taxon>Pseudomonadota</taxon>
        <taxon>Gammaproteobacteria</taxon>
        <taxon>Aeromonadales</taxon>
        <taxon>Aeromonadaceae</taxon>
        <taxon>Aeromonas</taxon>
    </lineage>
</organism>
<reference evidence="5 6" key="1">
    <citation type="submission" date="2017-11" db="EMBL/GenBank/DDBJ databases">
        <title>Draft genome sequence of environmental isolate Aeromonas cavernicola sp. nov. MDC 2508.</title>
        <authorList>
            <person name="Colston S.M."/>
            <person name="Navarro A."/>
            <person name="Martinez-Murcia A.J."/>
            <person name="Graf J."/>
        </authorList>
    </citation>
    <scope>NUCLEOTIDE SEQUENCE [LARGE SCALE GENOMIC DNA]</scope>
    <source>
        <strain evidence="5 6">MDC 2508</strain>
    </source>
</reference>
<keyword evidence="2 3" id="KW-0663">Pyridoxal phosphate</keyword>
<dbReference type="Proteomes" id="UP000235861">
    <property type="component" value="Unassembled WGS sequence"/>
</dbReference>
<dbReference type="InterPro" id="IPR015421">
    <property type="entry name" value="PyrdxlP-dep_Trfase_major"/>
</dbReference>
<keyword evidence="6" id="KW-1185">Reference proteome</keyword>
<dbReference type="InterPro" id="IPR000277">
    <property type="entry name" value="Cys/Met-Metab_PyrdxlP-dep_enz"/>
</dbReference>
<dbReference type="EMBL" id="PGGC01000024">
    <property type="protein sequence ID" value="PJG60204.1"/>
    <property type="molecule type" value="Genomic_DNA"/>
</dbReference>
<dbReference type="GO" id="GO:0009086">
    <property type="term" value="P:methionine biosynthetic process"/>
    <property type="evidence" value="ECO:0007669"/>
    <property type="project" value="UniProtKB-ARBA"/>
</dbReference>